<feature type="transmembrane region" description="Helical" evidence="1">
    <location>
        <begin position="114"/>
        <end position="140"/>
    </location>
</feature>
<gene>
    <name evidence="2" type="ORF">IQ13_1571</name>
</gene>
<name>A0A562SQC6_9BACT</name>
<dbReference type="RefSeq" id="WP_144885630.1">
    <property type="nucleotide sequence ID" value="NZ_VLLE01000003.1"/>
</dbReference>
<dbReference type="OrthoDB" id="2004663at2"/>
<accession>A0A562SQC6</accession>
<keyword evidence="1" id="KW-0812">Transmembrane</keyword>
<reference evidence="2 3" key="1">
    <citation type="journal article" date="2015" name="Stand. Genomic Sci.">
        <title>Genomic Encyclopedia of Bacterial and Archaeal Type Strains, Phase III: the genomes of soil and plant-associated and newly described type strains.</title>
        <authorList>
            <person name="Whitman W.B."/>
            <person name="Woyke T."/>
            <person name="Klenk H.P."/>
            <person name="Zhou Y."/>
            <person name="Lilburn T.G."/>
            <person name="Beck B.J."/>
            <person name="De Vos P."/>
            <person name="Vandamme P."/>
            <person name="Eisen J.A."/>
            <person name="Garrity G."/>
            <person name="Hugenholtz P."/>
            <person name="Kyrpides N.C."/>
        </authorList>
    </citation>
    <scope>NUCLEOTIDE SEQUENCE [LARGE SCALE GENOMIC DNA]</scope>
    <source>
        <strain evidence="2 3">CGMCC 1.7271</strain>
    </source>
</reference>
<evidence type="ECO:0008006" key="4">
    <source>
        <dbReference type="Google" id="ProtNLM"/>
    </source>
</evidence>
<sequence length="142" mass="16200">MTTQGYLYIIILIIADLISYRIMLKKSIADFFRLNKLITNGDTATGEVIDIIEQPDLDDRTQYAPLIRYVINGIEYKYLSDNFSFNKPILGSAVSICYNNNNPYEVIDSPKTTLLFKAFIIIFILVVMAGINFGVLYNVFFS</sequence>
<dbReference type="EMBL" id="VLLE01000003">
    <property type="protein sequence ID" value="TWI83459.1"/>
    <property type="molecule type" value="Genomic_DNA"/>
</dbReference>
<evidence type="ECO:0000313" key="2">
    <source>
        <dbReference type="EMBL" id="TWI83459.1"/>
    </source>
</evidence>
<proteinExistence type="predicted"/>
<dbReference type="Proteomes" id="UP000316167">
    <property type="component" value="Unassembled WGS sequence"/>
</dbReference>
<keyword evidence="1" id="KW-0472">Membrane</keyword>
<feature type="transmembrane region" description="Helical" evidence="1">
    <location>
        <begin position="6"/>
        <end position="24"/>
    </location>
</feature>
<dbReference type="AlphaFoldDB" id="A0A562SQC6"/>
<organism evidence="2 3">
    <name type="scientific">Lacibacter cauensis</name>
    <dbReference type="NCBI Taxonomy" id="510947"/>
    <lineage>
        <taxon>Bacteria</taxon>
        <taxon>Pseudomonadati</taxon>
        <taxon>Bacteroidota</taxon>
        <taxon>Chitinophagia</taxon>
        <taxon>Chitinophagales</taxon>
        <taxon>Chitinophagaceae</taxon>
        <taxon>Lacibacter</taxon>
    </lineage>
</organism>
<evidence type="ECO:0000256" key="1">
    <source>
        <dbReference type="SAM" id="Phobius"/>
    </source>
</evidence>
<comment type="caution">
    <text evidence="2">The sequence shown here is derived from an EMBL/GenBank/DDBJ whole genome shotgun (WGS) entry which is preliminary data.</text>
</comment>
<keyword evidence="1" id="KW-1133">Transmembrane helix</keyword>
<evidence type="ECO:0000313" key="3">
    <source>
        <dbReference type="Proteomes" id="UP000316167"/>
    </source>
</evidence>
<protein>
    <recommendedName>
        <fullName evidence="4">DUF3592 domain-containing protein</fullName>
    </recommendedName>
</protein>
<keyword evidence="3" id="KW-1185">Reference proteome</keyword>